<dbReference type="InterPro" id="IPR023346">
    <property type="entry name" value="Lysozyme-like_dom_sf"/>
</dbReference>
<proteinExistence type="predicted"/>
<evidence type="ECO:0000313" key="4">
    <source>
        <dbReference type="Proteomes" id="UP000808906"/>
    </source>
</evidence>
<dbReference type="PANTHER" id="PTHR34408:SF1">
    <property type="entry name" value="GLYCOSYL HYDROLASE FAMILY 19 DOMAIN-CONTAINING PROTEIN HI_1415"/>
    <property type="match status" value="1"/>
</dbReference>
<organism evidence="3 4">
    <name type="scientific">Rhodococcus hoagii</name>
    <name type="common">Corynebacterium equii</name>
    <dbReference type="NCBI Taxonomy" id="43767"/>
    <lineage>
        <taxon>Bacteria</taxon>
        <taxon>Bacillati</taxon>
        <taxon>Actinomycetota</taxon>
        <taxon>Actinomycetes</taxon>
        <taxon>Mycobacteriales</taxon>
        <taxon>Nocardiaceae</taxon>
        <taxon>Prescottella</taxon>
    </lineage>
</organism>
<dbReference type="GO" id="GO:0004568">
    <property type="term" value="F:chitinase activity"/>
    <property type="evidence" value="ECO:0007669"/>
    <property type="project" value="InterPro"/>
</dbReference>
<dbReference type="Gene3D" id="1.10.530.10">
    <property type="match status" value="1"/>
</dbReference>
<dbReference type="EMBL" id="WUXR01000017">
    <property type="protein sequence ID" value="MBM4567995.1"/>
    <property type="molecule type" value="Genomic_DNA"/>
</dbReference>
<dbReference type="GO" id="GO:0016998">
    <property type="term" value="P:cell wall macromolecule catabolic process"/>
    <property type="evidence" value="ECO:0007669"/>
    <property type="project" value="InterPro"/>
</dbReference>
<evidence type="ECO:0000256" key="1">
    <source>
        <dbReference type="SAM" id="MobiDB-lite"/>
    </source>
</evidence>
<dbReference type="PANTHER" id="PTHR34408">
    <property type="entry name" value="FAMILY PROTEIN, PUTATIVE-RELATED"/>
    <property type="match status" value="1"/>
</dbReference>
<feature type="domain" description="Glycoside hydrolase family 19 catalytic" evidence="2">
    <location>
        <begin position="37"/>
        <end position="142"/>
    </location>
</feature>
<dbReference type="InterPro" id="IPR000726">
    <property type="entry name" value="Glyco_hydro_19_cat"/>
</dbReference>
<dbReference type="SUPFAM" id="SSF53955">
    <property type="entry name" value="Lysozyme-like"/>
    <property type="match status" value="1"/>
</dbReference>
<dbReference type="InterPro" id="IPR052354">
    <property type="entry name" value="Cell_Wall_Dynamics_Protein"/>
</dbReference>
<accession>A0A9Q2PI85</accession>
<protein>
    <recommendedName>
        <fullName evidence="2">Glycoside hydrolase family 19 catalytic domain-containing protein</fullName>
    </recommendedName>
</protein>
<evidence type="ECO:0000259" key="2">
    <source>
        <dbReference type="Pfam" id="PF00182"/>
    </source>
</evidence>
<dbReference type="AlphaFoldDB" id="A0A9Q2PI85"/>
<gene>
    <name evidence="3" type="ORF">GS441_22015</name>
</gene>
<feature type="compositionally biased region" description="Basic and acidic residues" evidence="1">
    <location>
        <begin position="69"/>
        <end position="83"/>
    </location>
</feature>
<feature type="region of interest" description="Disordered" evidence="1">
    <location>
        <begin position="69"/>
        <end position="89"/>
    </location>
</feature>
<dbReference type="Pfam" id="PF00182">
    <property type="entry name" value="Glyco_hydro_19"/>
    <property type="match status" value="1"/>
</dbReference>
<sequence length="259" mass="28500">MDVDGLSRAMGGTVSRERYAALLPAFTAAMREAGCTTVERAAMWCAQLGHESNGLLWMEELASGADYEGRRDLGNTEPGDGRRFKGRGPIQVTGRHNYTECSRWAHGRGLVPTPTYFVDNPAELASDRYGFVGAVWYWTAARPQLNALADARDIVAATRAINGGTNGLPDRQLRYTRCLALGAALLPEEGFMSALSPEEQRELYEAVCGRRRSLVEGSTAELTMRDCAQFTDAATFRTEREVAGLSDRLDRIERKLEGK</sequence>
<dbReference type="Proteomes" id="UP000808906">
    <property type="component" value="Unassembled WGS sequence"/>
</dbReference>
<comment type="caution">
    <text evidence="3">The sequence shown here is derived from an EMBL/GenBank/DDBJ whole genome shotgun (WGS) entry which is preliminary data.</text>
</comment>
<evidence type="ECO:0000313" key="3">
    <source>
        <dbReference type="EMBL" id="MBM4567995.1"/>
    </source>
</evidence>
<dbReference type="GO" id="GO:0006032">
    <property type="term" value="P:chitin catabolic process"/>
    <property type="evidence" value="ECO:0007669"/>
    <property type="project" value="InterPro"/>
</dbReference>
<name>A0A9Q2PI85_RHOHA</name>
<reference evidence="3" key="1">
    <citation type="submission" date="2019-11" db="EMBL/GenBank/DDBJ databases">
        <title>Spread of Macrolides and rifampicin resistant Rhodococcus equi in clinical isolates in the USA.</title>
        <authorList>
            <person name="Alvarez-Narvaez S."/>
            <person name="Huber L."/>
            <person name="Cohen N.D."/>
            <person name="Slovis N."/>
            <person name="Greiter M."/>
            <person name="Giguere S."/>
            <person name="Hart K."/>
        </authorList>
    </citation>
    <scope>NUCLEOTIDE SEQUENCE</scope>
    <source>
        <strain evidence="3">Lh_17</strain>
    </source>
</reference>